<dbReference type="GO" id="GO:0005634">
    <property type="term" value="C:nucleus"/>
    <property type="evidence" value="ECO:0007669"/>
    <property type="project" value="UniProtKB-SubCell"/>
</dbReference>
<evidence type="ECO:0000256" key="4">
    <source>
        <dbReference type="ARBA" id="ARBA00023242"/>
    </source>
</evidence>
<evidence type="ECO:0000313" key="7">
    <source>
        <dbReference type="EMBL" id="KJE92713.1"/>
    </source>
</evidence>
<dbReference type="EMBL" id="KE346364">
    <property type="protein sequence ID" value="KJE92713.1"/>
    <property type="molecule type" value="Genomic_DNA"/>
</dbReference>
<evidence type="ECO:0000256" key="3">
    <source>
        <dbReference type="ARBA" id="ARBA00023163"/>
    </source>
</evidence>
<feature type="domain" description="BZIP" evidence="6">
    <location>
        <begin position="309"/>
        <end position="358"/>
    </location>
</feature>
<dbReference type="SUPFAM" id="SSF57959">
    <property type="entry name" value="Leucine zipper domain"/>
    <property type="match status" value="1"/>
</dbReference>
<dbReference type="PANTHER" id="PTHR19304">
    <property type="entry name" value="CYCLIC-AMP RESPONSE ELEMENT BINDING PROTEIN"/>
    <property type="match status" value="1"/>
</dbReference>
<dbReference type="OrthoDB" id="295274at2759"/>
<name>A0A0D2WPR1_CAPO3</name>
<evidence type="ECO:0000256" key="2">
    <source>
        <dbReference type="ARBA" id="ARBA00023015"/>
    </source>
</evidence>
<evidence type="ECO:0000313" key="8">
    <source>
        <dbReference type="Proteomes" id="UP000008743"/>
    </source>
</evidence>
<feature type="compositionally biased region" description="Basic and acidic residues" evidence="5">
    <location>
        <begin position="223"/>
        <end position="238"/>
    </location>
</feature>
<keyword evidence="8" id="KW-1185">Reference proteome</keyword>
<dbReference type="InterPro" id="IPR051027">
    <property type="entry name" value="bZIP_transcription_factors"/>
</dbReference>
<dbReference type="InParanoid" id="A0A0D2WPR1"/>
<dbReference type="eggNOG" id="KOG1414">
    <property type="taxonomic scope" value="Eukaryota"/>
</dbReference>
<dbReference type="CDD" id="cd14686">
    <property type="entry name" value="bZIP"/>
    <property type="match status" value="1"/>
</dbReference>
<feature type="compositionally biased region" description="Low complexity" evidence="5">
    <location>
        <begin position="261"/>
        <end position="271"/>
    </location>
</feature>
<dbReference type="InterPro" id="IPR004827">
    <property type="entry name" value="bZIP"/>
</dbReference>
<gene>
    <name evidence="7" type="ORF">CAOG_003628</name>
</gene>
<proteinExistence type="predicted"/>
<protein>
    <recommendedName>
        <fullName evidence="6">BZIP domain-containing protein</fullName>
    </recommendedName>
</protein>
<keyword evidence="4" id="KW-0539">Nucleus</keyword>
<dbReference type="PROSITE" id="PS50217">
    <property type="entry name" value="BZIP"/>
    <property type="match status" value="1"/>
</dbReference>
<sequence>MKVEMMAEAAFDFPSISTPDLLKEISMISSLIATTPTITTDSSNLGSLQYARSPAFVELSAVDASSPPHLPEKYDLSPPQFFQPLQQYQQLQLSQQSLLLPQQQQQPSQQVHAASVRRYDVGLPFPAMVQNPYQMEAALTLEDAIEPLAQQLQATEVPADFVPKKQPYHKYKLTPAIELSNAAGAPSNYLLPHLADPATTDSKLQGSMPTLLGGVFLPSSVKCESDDSHSSVADSRRDDDDDDWHGSDFQAAKRKRRVRRASGSAPSAAALSRRHPHPYARPDADSASQHDADASDAATLSSTEHDSSDESKVAKLEKNRQSARDCRKRKKQYIGNLEAKVEFLTEENARLARQLAEFLATSTKLVPSINQPVLM</sequence>
<keyword evidence="2" id="KW-0805">Transcription regulation</keyword>
<dbReference type="AlphaFoldDB" id="A0A0D2WPR1"/>
<dbReference type="Pfam" id="PF00170">
    <property type="entry name" value="bZIP_1"/>
    <property type="match status" value="1"/>
</dbReference>
<dbReference type="GO" id="GO:0003700">
    <property type="term" value="F:DNA-binding transcription factor activity"/>
    <property type="evidence" value="ECO:0007669"/>
    <property type="project" value="InterPro"/>
</dbReference>
<feature type="compositionally biased region" description="Basic and acidic residues" evidence="5">
    <location>
        <begin position="280"/>
        <end position="293"/>
    </location>
</feature>
<reference evidence="8" key="1">
    <citation type="submission" date="2011-02" db="EMBL/GenBank/DDBJ databases">
        <title>The Genome Sequence of Capsaspora owczarzaki ATCC 30864.</title>
        <authorList>
            <person name="Russ C."/>
            <person name="Cuomo C."/>
            <person name="Burger G."/>
            <person name="Gray M.W."/>
            <person name="Holland P.W.H."/>
            <person name="King N."/>
            <person name="Lang F.B.F."/>
            <person name="Roger A.J."/>
            <person name="Ruiz-Trillo I."/>
            <person name="Young S.K."/>
            <person name="Zeng Q."/>
            <person name="Gargeya S."/>
            <person name="Alvarado L."/>
            <person name="Berlin A."/>
            <person name="Chapman S.B."/>
            <person name="Chen Z."/>
            <person name="Freedman E."/>
            <person name="Gellesch M."/>
            <person name="Goldberg J."/>
            <person name="Griggs A."/>
            <person name="Gujja S."/>
            <person name="Heilman E."/>
            <person name="Heiman D."/>
            <person name="Howarth C."/>
            <person name="Mehta T."/>
            <person name="Neiman D."/>
            <person name="Pearson M."/>
            <person name="Roberts A."/>
            <person name="Saif S."/>
            <person name="Shea T."/>
            <person name="Shenoy N."/>
            <person name="Sisk P."/>
            <person name="Stolte C."/>
            <person name="Sykes S."/>
            <person name="White J."/>
            <person name="Yandava C."/>
            <person name="Haas B."/>
            <person name="Nusbaum C."/>
            <person name="Birren B."/>
        </authorList>
    </citation>
    <scope>NUCLEOTIDE SEQUENCE</scope>
    <source>
        <strain evidence="8">ATCC 30864</strain>
    </source>
</reference>
<keyword evidence="3" id="KW-0804">Transcription</keyword>
<dbReference type="Proteomes" id="UP000008743">
    <property type="component" value="Unassembled WGS sequence"/>
</dbReference>
<comment type="subcellular location">
    <subcellularLocation>
        <location evidence="1">Nucleus</location>
    </subcellularLocation>
</comment>
<feature type="compositionally biased region" description="Basic and acidic residues" evidence="5">
    <location>
        <begin position="303"/>
        <end position="325"/>
    </location>
</feature>
<evidence type="ECO:0000259" key="6">
    <source>
        <dbReference type="PROSITE" id="PS50217"/>
    </source>
</evidence>
<organism evidence="7 8">
    <name type="scientific">Capsaspora owczarzaki (strain ATCC 30864)</name>
    <dbReference type="NCBI Taxonomy" id="595528"/>
    <lineage>
        <taxon>Eukaryota</taxon>
        <taxon>Filasterea</taxon>
        <taxon>Capsaspora</taxon>
    </lineage>
</organism>
<accession>A0A0D2WPR1</accession>
<dbReference type="RefSeq" id="XP_004363356.1">
    <property type="nucleotide sequence ID" value="XM_004363299.2"/>
</dbReference>
<evidence type="ECO:0000256" key="1">
    <source>
        <dbReference type="ARBA" id="ARBA00004123"/>
    </source>
</evidence>
<evidence type="ECO:0000256" key="5">
    <source>
        <dbReference type="SAM" id="MobiDB-lite"/>
    </source>
</evidence>
<dbReference type="InterPro" id="IPR046347">
    <property type="entry name" value="bZIP_sf"/>
</dbReference>
<feature type="region of interest" description="Disordered" evidence="5">
    <location>
        <begin position="223"/>
        <end position="329"/>
    </location>
</feature>
<dbReference type="STRING" id="595528.A0A0D2WPR1"/>
<dbReference type="SMART" id="SM00338">
    <property type="entry name" value="BRLZ"/>
    <property type="match status" value="1"/>
</dbReference>
<dbReference type="Gene3D" id="1.20.5.170">
    <property type="match status" value="1"/>
</dbReference>